<evidence type="ECO:0000256" key="2">
    <source>
        <dbReference type="ARBA" id="ARBA00023125"/>
    </source>
</evidence>
<dbReference type="CDD" id="cd06267">
    <property type="entry name" value="PBP1_LacI_sugar_binding-like"/>
    <property type="match status" value="1"/>
</dbReference>
<gene>
    <name evidence="5" type="ORF">RHODO2019_16120</name>
</gene>
<dbReference type="SMART" id="SM00354">
    <property type="entry name" value="HTH_LACI"/>
    <property type="match status" value="1"/>
</dbReference>
<evidence type="ECO:0000256" key="3">
    <source>
        <dbReference type="ARBA" id="ARBA00023163"/>
    </source>
</evidence>
<dbReference type="RefSeq" id="WP_265382734.1">
    <property type="nucleotide sequence ID" value="NZ_CP110615.1"/>
</dbReference>
<sequence length="344" mass="35482">MPVEVEPRRRARRAGPTIDDVAAAAGVSRGTVSRVLNGGHGASPAAATAVTAAVSATGYVANHSARTLAGARSGAVALVVTESQERLFEDPTFSVLLRELTTRLTAQGFTLFLALATEPETRAGIVRQVRSGLLDGVLLVSTHGDEPLFAELLDAGAAAVVLGPALGRGVELPQVRAQNRTGARELTRHLLSRGRTRVAVLAGPTDTAGAHERVAGWADALPGEPDPCMVEHAAEYSHEAGREAMSVLLARRPDLDAVFVASDLLAGGALVALADAGRSVPGDVAVGGFDDSVLARTSAPPLTTVHLPHDLVAQGLVDLLLQRLDGGRPGPVTVPTWLVIRGSS</sequence>
<protein>
    <submittedName>
        <fullName evidence="5">LacI family transcriptional regulator</fullName>
    </submittedName>
</protein>
<organism evidence="5 6">
    <name type="scientific">Rhodococcus antarcticus</name>
    <dbReference type="NCBI Taxonomy" id="2987751"/>
    <lineage>
        <taxon>Bacteria</taxon>
        <taxon>Bacillati</taxon>
        <taxon>Actinomycetota</taxon>
        <taxon>Actinomycetes</taxon>
        <taxon>Mycobacteriales</taxon>
        <taxon>Nocardiaceae</taxon>
        <taxon>Rhodococcus</taxon>
    </lineage>
</organism>
<dbReference type="Proteomes" id="UP001164965">
    <property type="component" value="Chromosome"/>
</dbReference>
<evidence type="ECO:0000313" key="5">
    <source>
        <dbReference type="EMBL" id="UZJ24627.1"/>
    </source>
</evidence>
<dbReference type="Gene3D" id="1.10.260.40">
    <property type="entry name" value="lambda repressor-like DNA-binding domains"/>
    <property type="match status" value="1"/>
</dbReference>
<dbReference type="Gene3D" id="3.40.50.2300">
    <property type="match status" value="2"/>
</dbReference>
<name>A0ABY6NZ09_9NOCA</name>
<keyword evidence="6" id="KW-1185">Reference proteome</keyword>
<proteinExistence type="predicted"/>
<dbReference type="Pfam" id="PF00356">
    <property type="entry name" value="LacI"/>
    <property type="match status" value="1"/>
</dbReference>
<keyword evidence="1" id="KW-0805">Transcription regulation</keyword>
<dbReference type="InterPro" id="IPR046335">
    <property type="entry name" value="LacI/GalR-like_sensor"/>
</dbReference>
<evidence type="ECO:0000313" key="6">
    <source>
        <dbReference type="Proteomes" id="UP001164965"/>
    </source>
</evidence>
<dbReference type="PROSITE" id="PS50932">
    <property type="entry name" value="HTH_LACI_2"/>
    <property type="match status" value="1"/>
</dbReference>
<dbReference type="PRINTS" id="PR00036">
    <property type="entry name" value="HTHLACI"/>
</dbReference>
<keyword evidence="2" id="KW-0238">DNA-binding</keyword>
<dbReference type="EMBL" id="CP110615">
    <property type="protein sequence ID" value="UZJ24627.1"/>
    <property type="molecule type" value="Genomic_DNA"/>
</dbReference>
<dbReference type="SUPFAM" id="SSF53822">
    <property type="entry name" value="Periplasmic binding protein-like I"/>
    <property type="match status" value="1"/>
</dbReference>
<reference evidence="5" key="1">
    <citation type="submission" date="2022-10" db="EMBL/GenBank/DDBJ databases">
        <title>Rhodococcus sp.75.</title>
        <authorList>
            <person name="Sun M."/>
        </authorList>
    </citation>
    <scope>NUCLEOTIDE SEQUENCE</scope>
    <source>
        <strain evidence="5">75</strain>
    </source>
</reference>
<dbReference type="PANTHER" id="PTHR30146">
    <property type="entry name" value="LACI-RELATED TRANSCRIPTIONAL REPRESSOR"/>
    <property type="match status" value="1"/>
</dbReference>
<keyword evidence="3" id="KW-0804">Transcription</keyword>
<dbReference type="Pfam" id="PF13377">
    <property type="entry name" value="Peripla_BP_3"/>
    <property type="match status" value="1"/>
</dbReference>
<dbReference type="InterPro" id="IPR028082">
    <property type="entry name" value="Peripla_BP_I"/>
</dbReference>
<feature type="domain" description="HTH lacI-type" evidence="4">
    <location>
        <begin position="16"/>
        <end position="70"/>
    </location>
</feature>
<dbReference type="SUPFAM" id="SSF47413">
    <property type="entry name" value="lambda repressor-like DNA-binding domains"/>
    <property type="match status" value="1"/>
</dbReference>
<evidence type="ECO:0000256" key="1">
    <source>
        <dbReference type="ARBA" id="ARBA00023015"/>
    </source>
</evidence>
<dbReference type="PANTHER" id="PTHR30146:SF109">
    <property type="entry name" value="HTH-TYPE TRANSCRIPTIONAL REGULATOR GALS"/>
    <property type="match status" value="1"/>
</dbReference>
<evidence type="ECO:0000259" key="4">
    <source>
        <dbReference type="PROSITE" id="PS50932"/>
    </source>
</evidence>
<dbReference type="PROSITE" id="PS00356">
    <property type="entry name" value="HTH_LACI_1"/>
    <property type="match status" value="1"/>
</dbReference>
<dbReference type="InterPro" id="IPR010982">
    <property type="entry name" value="Lambda_DNA-bd_dom_sf"/>
</dbReference>
<accession>A0ABY6NZ09</accession>
<dbReference type="InterPro" id="IPR000843">
    <property type="entry name" value="HTH_LacI"/>
</dbReference>